<evidence type="ECO:0000313" key="2">
    <source>
        <dbReference type="Proteomes" id="UP000202922"/>
    </source>
</evidence>
<sequence length="87" mass="9549">MIDIRYCTAGQNAAGSWFIACQNSVQSSAELLRDLEFTEKMSTPIGCHYDIAARHIRDHGGMFWATNAGEEYVTIAGIPNIVRGIEG</sequence>
<reference evidence="2" key="1">
    <citation type="submission" date="2017-05" db="EMBL/GenBank/DDBJ databases">
        <authorList>
            <person name="Rodrigo-Torres L."/>
            <person name="Arahal R. D."/>
            <person name="Lucena T."/>
        </authorList>
    </citation>
    <scope>NUCLEOTIDE SEQUENCE [LARGE SCALE GENOMIC DNA]</scope>
    <source>
        <strain evidence="2">CECT 8621</strain>
    </source>
</reference>
<dbReference type="AlphaFoldDB" id="A0A238JQ67"/>
<name>A0A238JQ67_9RHOB</name>
<protein>
    <submittedName>
        <fullName evidence="1">Uncharacterized protein</fullName>
    </submittedName>
</protein>
<dbReference type="PROSITE" id="PS51257">
    <property type="entry name" value="PROKAR_LIPOPROTEIN"/>
    <property type="match status" value="1"/>
</dbReference>
<evidence type="ECO:0000313" key="1">
    <source>
        <dbReference type="EMBL" id="SMX32810.1"/>
    </source>
</evidence>
<gene>
    <name evidence="1" type="ORF">COL8621_00897</name>
</gene>
<dbReference type="Proteomes" id="UP000202922">
    <property type="component" value="Unassembled WGS sequence"/>
</dbReference>
<dbReference type="RefSeq" id="WP_093966085.1">
    <property type="nucleotide sequence ID" value="NZ_FXYE01000001.1"/>
</dbReference>
<proteinExistence type="predicted"/>
<dbReference type="EMBL" id="FXYE01000001">
    <property type="protein sequence ID" value="SMX32810.1"/>
    <property type="molecule type" value="Genomic_DNA"/>
</dbReference>
<accession>A0A238JQ67</accession>
<dbReference type="OrthoDB" id="7871519at2"/>
<organism evidence="1 2">
    <name type="scientific">Actibacterium lipolyticum</name>
    <dbReference type="NCBI Taxonomy" id="1524263"/>
    <lineage>
        <taxon>Bacteria</taxon>
        <taxon>Pseudomonadati</taxon>
        <taxon>Pseudomonadota</taxon>
        <taxon>Alphaproteobacteria</taxon>
        <taxon>Rhodobacterales</taxon>
        <taxon>Roseobacteraceae</taxon>
        <taxon>Actibacterium</taxon>
    </lineage>
</organism>
<keyword evidence="2" id="KW-1185">Reference proteome</keyword>